<feature type="transmembrane region" description="Helical" evidence="1">
    <location>
        <begin position="110"/>
        <end position="139"/>
    </location>
</feature>
<keyword evidence="1" id="KW-1133">Transmembrane helix</keyword>
<sequence>MKKQSIIYAICWLLFSSAYFLLSLWLQSRGFYNLEAYFIEYKTVLISRYEEGFLRTFFFTKPIILFLGSLLISFIKQSQSTYILNAIIIGGLTNHLFLKGLKRKLSIKVFLIYVLLSPIIIYSGVSGGSTALYLIFYFVFFTLLFKYSKSYSVFHLTLLSLLLGVFVLFDLELLKFLLLLIPVFFFVNFSKAKGISGNFYYRASIIFSNGSQRRKFFTGFFSSIFIVAFIPLMTILIYLVINKIFAGSFLYFMDGVGDQWSSYSTLYPLLYEDNYIWNVIAENTRSFIIPLALVSCLIVFNLFDFEGSVAKNALILLGILYCFSEIAENRIDNLNLNVLSLITAIGLAVVFYNHDKEKVEKPFKIVLGFIIPFILIFLEVIYFKYSVNYNERLYYQSVIEKNDNEHFTSLKNLSSSLKDQEKGRVLVDDAIYFASLTDLNSEFTWEGHFSPNFLAAMQLPQIYADYIIVSKPAFLLYPNDVVAASLRRLEHFGISLDTEILYEDKFSMLLKVK</sequence>
<evidence type="ECO:0008006" key="4">
    <source>
        <dbReference type="Google" id="ProtNLM"/>
    </source>
</evidence>
<reference evidence="2" key="1">
    <citation type="submission" date="2022-03" db="EMBL/GenBank/DDBJ databases">
        <title>De novo assembled genomes of Belliella spp. (Cyclobacteriaceae) strains.</title>
        <authorList>
            <person name="Szabo A."/>
            <person name="Korponai K."/>
            <person name="Felfoldi T."/>
        </authorList>
    </citation>
    <scope>NUCLEOTIDE SEQUENCE</scope>
    <source>
        <strain evidence="2">DSM 111903</strain>
    </source>
</reference>
<feature type="transmembrane region" description="Helical" evidence="1">
    <location>
        <begin position="52"/>
        <end position="75"/>
    </location>
</feature>
<feature type="transmembrane region" description="Helical" evidence="1">
    <location>
        <begin position="216"/>
        <end position="241"/>
    </location>
</feature>
<gene>
    <name evidence="2" type="ORF">MM213_03345</name>
</gene>
<dbReference type="RefSeq" id="WP_241410089.1">
    <property type="nucleotide sequence ID" value="NZ_JAKZGO010000002.1"/>
</dbReference>
<evidence type="ECO:0000313" key="3">
    <source>
        <dbReference type="Proteomes" id="UP001165430"/>
    </source>
</evidence>
<dbReference type="Proteomes" id="UP001165430">
    <property type="component" value="Unassembled WGS sequence"/>
</dbReference>
<feature type="transmembrane region" description="Helical" evidence="1">
    <location>
        <begin position="6"/>
        <end position="26"/>
    </location>
</feature>
<evidence type="ECO:0000313" key="2">
    <source>
        <dbReference type="EMBL" id="MCH7412507.1"/>
    </source>
</evidence>
<organism evidence="2 3">
    <name type="scientific">Belliella alkalica</name>
    <dbReference type="NCBI Taxonomy" id="1730871"/>
    <lineage>
        <taxon>Bacteria</taxon>
        <taxon>Pseudomonadati</taxon>
        <taxon>Bacteroidota</taxon>
        <taxon>Cytophagia</taxon>
        <taxon>Cytophagales</taxon>
        <taxon>Cyclobacteriaceae</taxon>
        <taxon>Belliella</taxon>
    </lineage>
</organism>
<feature type="transmembrane region" description="Helical" evidence="1">
    <location>
        <begin position="365"/>
        <end position="383"/>
    </location>
</feature>
<name>A0ABS9V7W9_9BACT</name>
<keyword evidence="1" id="KW-0472">Membrane</keyword>
<feature type="transmembrane region" description="Helical" evidence="1">
    <location>
        <begin position="334"/>
        <end position="353"/>
    </location>
</feature>
<keyword evidence="3" id="KW-1185">Reference proteome</keyword>
<feature type="transmembrane region" description="Helical" evidence="1">
    <location>
        <begin position="287"/>
        <end position="303"/>
    </location>
</feature>
<comment type="caution">
    <text evidence="2">The sequence shown here is derived from an EMBL/GenBank/DDBJ whole genome shotgun (WGS) entry which is preliminary data.</text>
</comment>
<feature type="transmembrane region" description="Helical" evidence="1">
    <location>
        <begin position="81"/>
        <end position="98"/>
    </location>
</feature>
<proteinExistence type="predicted"/>
<feature type="transmembrane region" description="Helical" evidence="1">
    <location>
        <begin position="176"/>
        <end position="196"/>
    </location>
</feature>
<keyword evidence="1" id="KW-0812">Transmembrane</keyword>
<accession>A0ABS9V7W9</accession>
<evidence type="ECO:0000256" key="1">
    <source>
        <dbReference type="SAM" id="Phobius"/>
    </source>
</evidence>
<feature type="transmembrane region" description="Helical" evidence="1">
    <location>
        <begin position="151"/>
        <end position="169"/>
    </location>
</feature>
<dbReference type="EMBL" id="JAKZGO010000002">
    <property type="protein sequence ID" value="MCH7412507.1"/>
    <property type="molecule type" value="Genomic_DNA"/>
</dbReference>
<protein>
    <recommendedName>
        <fullName evidence="4">Glycosyltransferase RgtA/B/C/D-like domain-containing protein</fullName>
    </recommendedName>
</protein>